<keyword evidence="4 7" id="KW-0808">Transferase</keyword>
<dbReference type="GO" id="GO:0016758">
    <property type="term" value="F:hexosyltransferase activity"/>
    <property type="evidence" value="ECO:0007669"/>
    <property type="project" value="InterPro"/>
</dbReference>
<dbReference type="AlphaFoldDB" id="A0A1T5HEB1"/>
<dbReference type="EMBL" id="FUZA01000012">
    <property type="protein sequence ID" value="SKC18996.1"/>
    <property type="molecule type" value="Genomic_DNA"/>
</dbReference>
<evidence type="ECO:0000256" key="3">
    <source>
        <dbReference type="ARBA" id="ARBA00022676"/>
    </source>
</evidence>
<proteinExistence type="inferred from homology"/>
<dbReference type="Gene3D" id="3.40.50.2000">
    <property type="entry name" value="Glycogen Phosphorylase B"/>
    <property type="match status" value="1"/>
</dbReference>
<evidence type="ECO:0000259" key="6">
    <source>
        <dbReference type="Pfam" id="PF04101"/>
    </source>
</evidence>
<evidence type="ECO:0000256" key="5">
    <source>
        <dbReference type="ARBA" id="ARBA00022824"/>
    </source>
</evidence>
<accession>A0A1T5HEB1</accession>
<sequence length="160" mass="18149">MIFVTVGTQGPFDRLISIMDHLAKDLPEISFVAQTSKGNYMVKNMKSFNFIDPIEFDKYFSSAKLIVSHAGMGTIISAMQYNKPIIVFPKLAKLGEHRNDHQLATAKKLERLNYLHVAYSEQMLREKILNLMRGELNPLHTVGNYASSELINSLQNFISV</sequence>
<dbReference type="RefSeq" id="WP_082217825.1">
    <property type="nucleotide sequence ID" value="NZ_FUZA01000012.1"/>
</dbReference>
<dbReference type="SUPFAM" id="SSF53756">
    <property type="entry name" value="UDP-Glycosyltransferase/glycogen phosphorylase"/>
    <property type="match status" value="1"/>
</dbReference>
<dbReference type="InterPro" id="IPR007235">
    <property type="entry name" value="Glyco_trans_28_C"/>
</dbReference>
<keyword evidence="3" id="KW-0328">Glycosyltransferase</keyword>
<dbReference type="PANTHER" id="PTHR12867">
    <property type="entry name" value="GLYCOSYL TRANSFERASE-RELATED"/>
    <property type="match status" value="1"/>
</dbReference>
<keyword evidence="5" id="KW-0256">Endoplasmic reticulum</keyword>
<evidence type="ECO:0000313" key="8">
    <source>
        <dbReference type="Proteomes" id="UP000190897"/>
    </source>
</evidence>
<evidence type="ECO:0000256" key="2">
    <source>
        <dbReference type="ARBA" id="ARBA00006962"/>
    </source>
</evidence>
<dbReference type="Proteomes" id="UP000190897">
    <property type="component" value="Unassembled WGS sequence"/>
</dbReference>
<reference evidence="8" key="1">
    <citation type="submission" date="2017-02" db="EMBL/GenBank/DDBJ databases">
        <authorList>
            <person name="Varghese N."/>
            <person name="Submissions S."/>
        </authorList>
    </citation>
    <scope>NUCLEOTIDE SEQUENCE [LARGE SCALE GENOMIC DNA]</scope>
    <source>
        <strain evidence="8">DSM 22270</strain>
    </source>
</reference>
<organism evidence="7 8">
    <name type="scientific">Dyadobacter psychrophilus</name>
    <dbReference type="NCBI Taxonomy" id="651661"/>
    <lineage>
        <taxon>Bacteria</taxon>
        <taxon>Pseudomonadati</taxon>
        <taxon>Bacteroidota</taxon>
        <taxon>Cytophagia</taxon>
        <taxon>Cytophagales</taxon>
        <taxon>Spirosomataceae</taxon>
        <taxon>Dyadobacter</taxon>
    </lineage>
</organism>
<dbReference type="STRING" id="651661.SAMN05660293_05399"/>
<dbReference type="PANTHER" id="PTHR12867:SF6">
    <property type="entry name" value="N-ACETYLGLUCOSAMINYLDIPHOSPHODOLICHOL N-ACETYLGLUCOSAMINYLTRANSFERASE"/>
    <property type="match status" value="1"/>
</dbReference>
<comment type="similarity">
    <text evidence="2">Belongs to the glycosyltransferase 28 family.</text>
</comment>
<evidence type="ECO:0000256" key="1">
    <source>
        <dbReference type="ARBA" id="ARBA00004240"/>
    </source>
</evidence>
<gene>
    <name evidence="7" type="ORF">SAMN05660293_05399</name>
</gene>
<feature type="domain" description="Glycosyl transferase family 28 C-terminal" evidence="6">
    <location>
        <begin position="1"/>
        <end position="138"/>
    </location>
</feature>
<comment type="subcellular location">
    <subcellularLocation>
        <location evidence="1">Endoplasmic reticulum</location>
    </subcellularLocation>
</comment>
<dbReference type="Pfam" id="PF04101">
    <property type="entry name" value="Glyco_tran_28_C"/>
    <property type="match status" value="1"/>
</dbReference>
<protein>
    <submittedName>
        <fullName evidence="7">UDP-N-acetylglucosamine transferase subunit ALG13</fullName>
    </submittedName>
</protein>
<dbReference type="OrthoDB" id="9814973at2"/>
<dbReference type="GO" id="GO:0006488">
    <property type="term" value="P:dolichol-linked oligosaccharide biosynthetic process"/>
    <property type="evidence" value="ECO:0007669"/>
    <property type="project" value="InterPro"/>
</dbReference>
<keyword evidence="8" id="KW-1185">Reference proteome</keyword>
<dbReference type="InterPro" id="IPR039042">
    <property type="entry name" value="Alg13-like"/>
</dbReference>
<name>A0A1T5HEB1_9BACT</name>
<evidence type="ECO:0000313" key="7">
    <source>
        <dbReference type="EMBL" id="SKC18996.1"/>
    </source>
</evidence>
<evidence type="ECO:0000256" key="4">
    <source>
        <dbReference type="ARBA" id="ARBA00022679"/>
    </source>
</evidence>